<dbReference type="Pfam" id="PF12696">
    <property type="entry name" value="TraG-D_C"/>
    <property type="match status" value="1"/>
</dbReference>
<dbReference type="SUPFAM" id="SSF52540">
    <property type="entry name" value="P-loop containing nucleoside triphosphate hydrolases"/>
    <property type="match status" value="1"/>
</dbReference>
<keyword evidence="5 7" id="KW-0472">Membrane</keyword>
<proteinExistence type="predicted"/>
<evidence type="ECO:0000256" key="3">
    <source>
        <dbReference type="ARBA" id="ARBA00022692"/>
    </source>
</evidence>
<dbReference type="STRING" id="574650.SAMN04487966_11626"/>
<evidence type="ECO:0000256" key="6">
    <source>
        <dbReference type="SAM" id="MobiDB-lite"/>
    </source>
</evidence>
<keyword evidence="4 7" id="KW-1133">Transmembrane helix</keyword>
<evidence type="ECO:0000313" key="10">
    <source>
        <dbReference type="Proteomes" id="UP000198881"/>
    </source>
</evidence>
<reference evidence="9 10" key="1">
    <citation type="submission" date="2016-10" db="EMBL/GenBank/DDBJ databases">
        <authorList>
            <person name="de Groot N.N."/>
        </authorList>
    </citation>
    <scope>NUCLEOTIDE SEQUENCE [LARGE SCALE GENOMIC DNA]</scope>
    <source>
        <strain evidence="9 10">CGMCC 1.7054</strain>
    </source>
</reference>
<organism evidence="9 10">
    <name type="scientific">Micrococcus terreus</name>
    <dbReference type="NCBI Taxonomy" id="574650"/>
    <lineage>
        <taxon>Bacteria</taxon>
        <taxon>Bacillati</taxon>
        <taxon>Actinomycetota</taxon>
        <taxon>Actinomycetes</taxon>
        <taxon>Micrococcales</taxon>
        <taxon>Micrococcaceae</taxon>
        <taxon>Micrococcus</taxon>
    </lineage>
</organism>
<evidence type="ECO:0000313" key="9">
    <source>
        <dbReference type="EMBL" id="SFV24968.1"/>
    </source>
</evidence>
<dbReference type="InterPro" id="IPR032689">
    <property type="entry name" value="TraG-D_C"/>
</dbReference>
<feature type="transmembrane region" description="Helical" evidence="7">
    <location>
        <begin position="20"/>
        <end position="40"/>
    </location>
</feature>
<feature type="domain" description="TraD/TraG TraM recognition site" evidence="8">
    <location>
        <begin position="412"/>
        <end position="530"/>
    </location>
</feature>
<name>A0A1I7MSS2_9MICC</name>
<evidence type="ECO:0000259" key="8">
    <source>
        <dbReference type="Pfam" id="PF12696"/>
    </source>
</evidence>
<dbReference type="Gene3D" id="3.40.50.300">
    <property type="entry name" value="P-loop containing nucleotide triphosphate hydrolases"/>
    <property type="match status" value="1"/>
</dbReference>
<dbReference type="EMBL" id="FPCG01000016">
    <property type="protein sequence ID" value="SFV24968.1"/>
    <property type="molecule type" value="Genomic_DNA"/>
</dbReference>
<comment type="subcellular location">
    <subcellularLocation>
        <location evidence="1">Cell membrane</location>
        <topology evidence="1">Multi-pass membrane protein</topology>
    </subcellularLocation>
</comment>
<dbReference type="InterPro" id="IPR027417">
    <property type="entry name" value="P-loop_NTPase"/>
</dbReference>
<evidence type="ECO:0000256" key="2">
    <source>
        <dbReference type="ARBA" id="ARBA00022475"/>
    </source>
</evidence>
<keyword evidence="10" id="KW-1185">Reference proteome</keyword>
<keyword evidence="3 7" id="KW-0812">Transmembrane</keyword>
<keyword evidence="2" id="KW-1003">Cell membrane</keyword>
<gene>
    <name evidence="9" type="ORF">SAMN04487966_11626</name>
</gene>
<dbReference type="Proteomes" id="UP000198881">
    <property type="component" value="Unassembled WGS sequence"/>
</dbReference>
<dbReference type="CDD" id="cd01127">
    <property type="entry name" value="TrwB_TraG_TraD_VirD4"/>
    <property type="match status" value="1"/>
</dbReference>
<dbReference type="PANTHER" id="PTHR37937">
    <property type="entry name" value="CONJUGATIVE TRANSFER: DNA TRANSPORT"/>
    <property type="match status" value="1"/>
</dbReference>
<dbReference type="InterPro" id="IPR051539">
    <property type="entry name" value="T4SS-coupling_protein"/>
</dbReference>
<feature type="compositionally biased region" description="Basic and acidic residues" evidence="6">
    <location>
        <begin position="564"/>
        <end position="581"/>
    </location>
</feature>
<dbReference type="AlphaFoldDB" id="A0A1I7MSS2"/>
<evidence type="ECO:0000256" key="1">
    <source>
        <dbReference type="ARBA" id="ARBA00004651"/>
    </source>
</evidence>
<evidence type="ECO:0000256" key="4">
    <source>
        <dbReference type="ARBA" id="ARBA00022989"/>
    </source>
</evidence>
<evidence type="ECO:0000256" key="7">
    <source>
        <dbReference type="SAM" id="Phobius"/>
    </source>
</evidence>
<protein>
    <submittedName>
        <fullName evidence="9">TraM recognition site of TraD and TraG</fullName>
    </submittedName>
</protein>
<evidence type="ECO:0000256" key="5">
    <source>
        <dbReference type="ARBA" id="ARBA00023136"/>
    </source>
</evidence>
<feature type="transmembrane region" description="Helical" evidence="7">
    <location>
        <begin position="73"/>
        <end position="95"/>
    </location>
</feature>
<accession>A0A1I7MSS2</accession>
<dbReference type="RefSeq" id="WP_091699537.1">
    <property type="nucleotide sequence ID" value="NZ_FPCG01000016.1"/>
</dbReference>
<dbReference type="OrthoDB" id="226701at2"/>
<sequence>MFNDPRSGRRSQPGSSETPWLILTSILALAMLTVMAWIGAGALDPTVPTGEANPVSVMVDQITGTAPVGRTQLFLFLAAMVLAVIVLAVLVWAVARQRKGRSRVDHLAGRMAKAKDFDSLTAEAAAQDAHRLRAQKAGIGVPLAKLVQNGKRLYASWEWVQIWLMGPRAGKTSCVCVPQLLETQGPAIATSNKRDIVDLTRGPRSRTGVVWVHDIQGIIGEEPTWWWNPLSFVTSMERAEALTDIFITSATSAGATQDAYFESDGKRLLSHMFYAAAVADRPITEVFTWAQDPDDKTPRNLLYEHGHPALAESLGKIQTLTPKQRDGVYGTMRPWVNVLSYERVIPWIRDTGQLGRAEFNHQRFATTTDTLYLISKEGAGTARAITAALAVAVLTEAEETAALQPGGRLSPPMTGVLDEVANVVRWRQLPDVYSHYGSRGIVLSSFFQGWDQGLEAFGEKGMKKLWSAANIRVAGSGLSDSTFLPFLSQLIGDHDVIRRTSSTQKGGRSVSTSVQREHILDVSDLAALPRGRAILTSSGMPAGLIELEHFSTKPYGNDAADSQKYYEGRVSDPRGEEPAAR</sequence>
<feature type="region of interest" description="Disordered" evidence="6">
    <location>
        <begin position="553"/>
        <end position="581"/>
    </location>
</feature>
<dbReference type="PANTHER" id="PTHR37937:SF1">
    <property type="entry name" value="CONJUGATIVE TRANSFER: DNA TRANSPORT"/>
    <property type="match status" value="1"/>
</dbReference>
<dbReference type="GO" id="GO:0005886">
    <property type="term" value="C:plasma membrane"/>
    <property type="evidence" value="ECO:0007669"/>
    <property type="project" value="UniProtKB-SubCell"/>
</dbReference>